<dbReference type="InterPro" id="IPR055347">
    <property type="entry name" value="UTP6_N"/>
</dbReference>
<evidence type="ECO:0000313" key="8">
    <source>
        <dbReference type="Ensembl" id="ENSNPEP00000007592.1"/>
    </source>
</evidence>
<dbReference type="Pfam" id="PF08640">
    <property type="entry name" value="U3_assoc_6"/>
    <property type="match status" value="1"/>
</dbReference>
<proteinExistence type="inferred from homology"/>
<dbReference type="InterPro" id="IPR003107">
    <property type="entry name" value="HAT"/>
</dbReference>
<keyword evidence="3" id="KW-0698">rRNA processing</keyword>
<dbReference type="InterPro" id="IPR013949">
    <property type="entry name" value="Utp6"/>
</dbReference>
<dbReference type="InterPro" id="IPR056907">
    <property type="entry name" value="UTP6_C"/>
</dbReference>
<comment type="similarity">
    <text evidence="2">Belongs to the UTP6 family.</text>
</comment>
<organism evidence="8 9">
    <name type="scientific">Nothoprocta perdicaria</name>
    <name type="common">Chilean tinamou</name>
    <name type="synonym">Crypturus perdicarius</name>
    <dbReference type="NCBI Taxonomy" id="30464"/>
    <lineage>
        <taxon>Eukaryota</taxon>
        <taxon>Metazoa</taxon>
        <taxon>Chordata</taxon>
        <taxon>Craniata</taxon>
        <taxon>Vertebrata</taxon>
        <taxon>Euteleostomi</taxon>
        <taxon>Archelosauria</taxon>
        <taxon>Archosauria</taxon>
        <taxon>Dinosauria</taxon>
        <taxon>Saurischia</taxon>
        <taxon>Theropoda</taxon>
        <taxon>Coelurosauria</taxon>
        <taxon>Aves</taxon>
        <taxon>Palaeognathae</taxon>
        <taxon>Tinamiformes</taxon>
        <taxon>Tinamidae</taxon>
        <taxon>Nothoprocta</taxon>
    </lineage>
</organism>
<dbReference type="GO" id="GO:0032040">
    <property type="term" value="C:small-subunit processome"/>
    <property type="evidence" value="ECO:0007669"/>
    <property type="project" value="TreeGrafter"/>
</dbReference>
<dbReference type="PANTHER" id="PTHR23271:SF1">
    <property type="entry name" value="U3 SMALL NUCLEOLAR RNA-ASSOCIATED PROTEIN 6 HOMOLOG"/>
    <property type="match status" value="1"/>
</dbReference>
<keyword evidence="9" id="KW-1185">Reference proteome</keyword>
<reference evidence="8" key="1">
    <citation type="submission" date="2025-08" db="UniProtKB">
        <authorList>
            <consortium name="Ensembl"/>
        </authorList>
    </citation>
    <scope>IDENTIFICATION</scope>
</reference>
<comment type="subcellular location">
    <subcellularLocation>
        <location evidence="1">Nucleus</location>
        <location evidence="1">Nucleolus</location>
    </subcellularLocation>
</comment>
<evidence type="ECO:0000313" key="9">
    <source>
        <dbReference type="Proteomes" id="UP000694420"/>
    </source>
</evidence>
<evidence type="ECO:0000259" key="6">
    <source>
        <dbReference type="Pfam" id="PF08640"/>
    </source>
</evidence>
<gene>
    <name evidence="8" type="primary">UTP6</name>
</gene>
<evidence type="ECO:0000256" key="1">
    <source>
        <dbReference type="ARBA" id="ARBA00004604"/>
    </source>
</evidence>
<keyword evidence="4" id="KW-0677">Repeat</keyword>
<dbReference type="PANTHER" id="PTHR23271">
    <property type="entry name" value="HEPATOCELLULAR CARCINOMA-ASSOCIATED ANTIGEN 66"/>
    <property type="match status" value="1"/>
</dbReference>
<feature type="domain" description="U3 small nucleolar RNA-associated protein 6 N-terminal" evidence="6">
    <location>
        <begin position="9"/>
        <end position="87"/>
    </location>
</feature>
<evidence type="ECO:0000259" key="7">
    <source>
        <dbReference type="Pfam" id="PF24892"/>
    </source>
</evidence>
<evidence type="ECO:0000256" key="2">
    <source>
        <dbReference type="ARBA" id="ARBA00010734"/>
    </source>
</evidence>
<dbReference type="GO" id="GO:0034388">
    <property type="term" value="C:Pwp2p-containing subcomplex of 90S preribosome"/>
    <property type="evidence" value="ECO:0007669"/>
    <property type="project" value="TreeGrafter"/>
</dbReference>
<evidence type="ECO:0000256" key="4">
    <source>
        <dbReference type="ARBA" id="ARBA00022737"/>
    </source>
</evidence>
<reference evidence="8" key="2">
    <citation type="submission" date="2025-09" db="UniProtKB">
        <authorList>
            <consortium name="Ensembl"/>
        </authorList>
    </citation>
    <scope>IDENTIFICATION</scope>
</reference>
<sequence length="575" mass="67546">MAERIEQRLEDRVPELEQLERVGLFTRKEIRAVLRKASALEYKIQRRALRKEDFITYIQVRAPLEVTCARIGYSFKKEEIENSIVRRVHSLFKRATGKWKVNIIAKNICSDIGQPLHPNKPALWIMAAKWEMEARLSSESARHLFLRALRFHPDCSKLYQEYFRMELMHAEKQRKEKKELEQAKMDLREFNYSEEILNGEMARIIYRDAAQKIKGVEFLLALLSIAKLFDFTQDLQKEILESLQTSYADDPLTWDYMARRELELGSSQSTEHTTKQMKVAEMTQREERCCAVFEEAVAAVPTEDMWKCFITFCLERYNRKTNSEELKQKRLERTLSAFNKAHESSLLPEAFILRQNAVEVAEAATQRFRLSVEIWQLRLQVLIQTKSDDVTHCFEEALKHMKSKGTLLLWTLWVEWSEGSNSKEDTEALYQRSLSATAPPESVTMKEKYLDWAYRSGGYKKVKRVFTSLHENRPFSLDFFRKMIQIEKEQEFCKMLNLREYYERALREFGSTNSGKGVVCFVGAKPSPRQTRKLWQHSLASYEDVTGRPGGKLCFQIYLIANWTLMKNCNQLITT</sequence>
<dbReference type="Ensembl" id="ENSNPET00000007787.1">
    <property type="protein sequence ID" value="ENSNPEP00000007592.1"/>
    <property type="gene ID" value="ENSNPEG00000005677.1"/>
</dbReference>
<dbReference type="SMART" id="SM00386">
    <property type="entry name" value="HAT"/>
    <property type="match status" value="4"/>
</dbReference>
<feature type="domain" description="U3 small nucleolar RNA-associated protein 6 homolog C-terminal" evidence="7">
    <location>
        <begin position="287"/>
        <end position="514"/>
    </location>
</feature>
<dbReference type="SUPFAM" id="SSF48452">
    <property type="entry name" value="TPR-like"/>
    <property type="match status" value="2"/>
</dbReference>
<accession>A0A8C6Z609</accession>
<dbReference type="GO" id="GO:0030515">
    <property type="term" value="F:snoRNA binding"/>
    <property type="evidence" value="ECO:0007669"/>
    <property type="project" value="InterPro"/>
</dbReference>
<name>A0A8C6Z609_NOTPE</name>
<dbReference type="GO" id="GO:0000462">
    <property type="term" value="P:maturation of SSU-rRNA from tricistronic rRNA transcript (SSU-rRNA, 5.8S rRNA, LSU-rRNA)"/>
    <property type="evidence" value="ECO:0007669"/>
    <property type="project" value="InterPro"/>
</dbReference>
<evidence type="ECO:0000256" key="3">
    <source>
        <dbReference type="ARBA" id="ARBA00022552"/>
    </source>
</evidence>
<keyword evidence="5" id="KW-0539">Nucleus</keyword>
<dbReference type="AlphaFoldDB" id="A0A8C6Z609"/>
<dbReference type="Gene3D" id="1.25.40.10">
    <property type="entry name" value="Tetratricopeptide repeat domain"/>
    <property type="match status" value="2"/>
</dbReference>
<dbReference type="Pfam" id="PF24892">
    <property type="entry name" value="UTP6_C"/>
    <property type="match status" value="1"/>
</dbReference>
<dbReference type="Proteomes" id="UP000694420">
    <property type="component" value="Unplaced"/>
</dbReference>
<dbReference type="InterPro" id="IPR011990">
    <property type="entry name" value="TPR-like_helical_dom_sf"/>
</dbReference>
<protein>
    <submittedName>
        <fullName evidence="8">UTP6 small subunit processome component</fullName>
    </submittedName>
</protein>
<evidence type="ECO:0000256" key="5">
    <source>
        <dbReference type="ARBA" id="ARBA00023242"/>
    </source>
</evidence>